<dbReference type="AlphaFoldDB" id="A0A6C2YVQ6"/>
<proteinExistence type="predicted"/>
<keyword evidence="4" id="KW-1185">Reference proteome</keyword>
<evidence type="ECO:0000256" key="2">
    <source>
        <dbReference type="SAM" id="Phobius"/>
    </source>
</evidence>
<keyword evidence="2" id="KW-1133">Transmembrane helix</keyword>
<dbReference type="RefSeq" id="WP_162659968.1">
    <property type="nucleotide sequence ID" value="NZ_LR593887.1"/>
</dbReference>
<evidence type="ECO:0008006" key="5">
    <source>
        <dbReference type="Google" id="ProtNLM"/>
    </source>
</evidence>
<feature type="region of interest" description="Disordered" evidence="1">
    <location>
        <begin position="1"/>
        <end position="40"/>
    </location>
</feature>
<dbReference type="EMBL" id="LR586016">
    <property type="protein sequence ID" value="VIP04952.1"/>
    <property type="molecule type" value="Genomic_DNA"/>
</dbReference>
<sequence length="223" mass="24731">MADADTAHESVTLPFPRPRSSLPPLSESLSRPPARPQPVLDPAEEDLAWRGFSGWAMLPSFAICSLLSAAVIAAGWYAHQNDWLRIGVTHWMVVGTCSSIWAMQLFRWAYRSITVTVRLTPMHLFRDGGFLYPPQTPIPLANIQDVRTGGSLWDRMLGTGWVEIRSDAEAEPVRLEGIYRPGLFAQQIRQTIHEAEEQRIQSMRVPLSGGRIGGIGEFGSPIG</sequence>
<feature type="compositionally biased region" description="Low complexity" evidence="1">
    <location>
        <begin position="18"/>
        <end position="32"/>
    </location>
</feature>
<feature type="transmembrane region" description="Helical" evidence="2">
    <location>
        <begin position="55"/>
        <end position="77"/>
    </location>
</feature>
<organism evidence="3">
    <name type="scientific">Tuwongella immobilis</name>
    <dbReference type="NCBI Taxonomy" id="692036"/>
    <lineage>
        <taxon>Bacteria</taxon>
        <taxon>Pseudomonadati</taxon>
        <taxon>Planctomycetota</taxon>
        <taxon>Planctomycetia</taxon>
        <taxon>Gemmatales</taxon>
        <taxon>Gemmataceae</taxon>
        <taxon>Tuwongella</taxon>
    </lineage>
</organism>
<keyword evidence="2" id="KW-0472">Membrane</keyword>
<reference evidence="3" key="1">
    <citation type="submission" date="2019-04" db="EMBL/GenBank/DDBJ databases">
        <authorList>
            <consortium name="Science for Life Laboratories"/>
        </authorList>
    </citation>
    <scope>NUCLEOTIDE SEQUENCE</scope>
    <source>
        <strain evidence="3">MBLW1</strain>
    </source>
</reference>
<dbReference type="InParanoid" id="A0A6C2YVQ6"/>
<accession>A0A6C2YVQ6</accession>
<dbReference type="Proteomes" id="UP000464378">
    <property type="component" value="Chromosome"/>
</dbReference>
<evidence type="ECO:0000313" key="4">
    <source>
        <dbReference type="Proteomes" id="UP000464378"/>
    </source>
</evidence>
<gene>
    <name evidence="3" type="ORF">GMBLW1_42410</name>
</gene>
<name>A0A6C2YVQ6_9BACT</name>
<evidence type="ECO:0000256" key="1">
    <source>
        <dbReference type="SAM" id="MobiDB-lite"/>
    </source>
</evidence>
<dbReference type="KEGG" id="tim:GMBLW1_42410"/>
<feature type="transmembrane region" description="Helical" evidence="2">
    <location>
        <begin position="83"/>
        <end position="103"/>
    </location>
</feature>
<protein>
    <recommendedName>
        <fullName evidence="5">DUF304 domain-containing protein</fullName>
    </recommendedName>
</protein>
<keyword evidence="2" id="KW-0812">Transmembrane</keyword>
<evidence type="ECO:0000313" key="3">
    <source>
        <dbReference type="EMBL" id="VIP04952.1"/>
    </source>
</evidence>
<dbReference type="EMBL" id="LR593887">
    <property type="protein sequence ID" value="VTS07262.1"/>
    <property type="molecule type" value="Genomic_DNA"/>
</dbReference>